<keyword evidence="7" id="KW-0998">Cell outer membrane</keyword>
<dbReference type="Proteomes" id="UP000249248">
    <property type="component" value="Unassembled WGS sequence"/>
</dbReference>
<gene>
    <name evidence="8" type="ORF">DNU06_06010</name>
</gene>
<sequence length="413" mass="47105">MKTVNYIFLFCIILVFKFEPLNAQTLDSLLQLVVENNTQLKSIELEYQSVLEKKNQVNQLPNPQLGVGVPALRPETRLGSQMMMVSASQIFPWFGTLKSKEEVVISMSKAKYEQIAIVKLDLFYQVKSAYYQLYFLEQKQAIIKDNIKLFESLESISLAKIESGQATLADVLRVQTKLQALRQQLLMIDNQKLMFESNINELAKQPTNTKIDLVDSLILPDMEYDLASFKDKIENNHPLITQVNYQIEQSNNAITVNSNMNKPTIGLGLDYSLVGQRTDANPMNNGRDILVPKVMLSIPIYRKSYQAKIEEEKLIQQSLAIKKETITDKMISLLINYKADYDNGLLENSLYQKQSSTMQMAYAILLSEYSSSGKGFEELLMVQNQLLDFDLGIYQAELKANIAQANIERITKF</sequence>
<keyword evidence="6" id="KW-0472">Membrane</keyword>
<dbReference type="GO" id="GO:0015562">
    <property type="term" value="F:efflux transmembrane transporter activity"/>
    <property type="evidence" value="ECO:0007669"/>
    <property type="project" value="InterPro"/>
</dbReference>
<evidence type="ECO:0000256" key="5">
    <source>
        <dbReference type="ARBA" id="ARBA00022692"/>
    </source>
</evidence>
<protein>
    <recommendedName>
        <fullName evidence="10">TolC family protein</fullName>
    </recommendedName>
</protein>
<dbReference type="GO" id="GO:0009279">
    <property type="term" value="C:cell outer membrane"/>
    <property type="evidence" value="ECO:0007669"/>
    <property type="project" value="UniProtKB-SubCell"/>
</dbReference>
<dbReference type="Pfam" id="PF02321">
    <property type="entry name" value="OEP"/>
    <property type="match status" value="1"/>
</dbReference>
<evidence type="ECO:0000256" key="2">
    <source>
        <dbReference type="ARBA" id="ARBA00007613"/>
    </source>
</evidence>
<evidence type="ECO:0008006" key="10">
    <source>
        <dbReference type="Google" id="ProtNLM"/>
    </source>
</evidence>
<dbReference type="GO" id="GO:0015288">
    <property type="term" value="F:porin activity"/>
    <property type="evidence" value="ECO:0007669"/>
    <property type="project" value="TreeGrafter"/>
</dbReference>
<dbReference type="GO" id="GO:1990281">
    <property type="term" value="C:efflux pump complex"/>
    <property type="evidence" value="ECO:0007669"/>
    <property type="project" value="TreeGrafter"/>
</dbReference>
<dbReference type="SUPFAM" id="SSF56954">
    <property type="entry name" value="Outer membrane efflux proteins (OEP)"/>
    <property type="match status" value="1"/>
</dbReference>
<dbReference type="PANTHER" id="PTHR30026">
    <property type="entry name" value="OUTER MEMBRANE PROTEIN TOLC"/>
    <property type="match status" value="1"/>
</dbReference>
<dbReference type="Gene3D" id="1.20.1600.10">
    <property type="entry name" value="Outer membrane efflux proteins (OEP)"/>
    <property type="match status" value="1"/>
</dbReference>
<dbReference type="EMBL" id="QKSB01000002">
    <property type="protein sequence ID" value="PZE18167.1"/>
    <property type="molecule type" value="Genomic_DNA"/>
</dbReference>
<dbReference type="OrthoDB" id="1680428at2"/>
<dbReference type="AlphaFoldDB" id="A0A2W1N1L7"/>
<keyword evidence="9" id="KW-1185">Reference proteome</keyword>
<keyword evidence="4" id="KW-1134">Transmembrane beta strand</keyword>
<comment type="subcellular location">
    <subcellularLocation>
        <location evidence="1">Cell outer membrane</location>
    </subcellularLocation>
</comment>
<evidence type="ECO:0000313" key="9">
    <source>
        <dbReference type="Proteomes" id="UP000249248"/>
    </source>
</evidence>
<evidence type="ECO:0000256" key="4">
    <source>
        <dbReference type="ARBA" id="ARBA00022452"/>
    </source>
</evidence>
<evidence type="ECO:0000313" key="8">
    <source>
        <dbReference type="EMBL" id="PZE18167.1"/>
    </source>
</evidence>
<keyword evidence="5" id="KW-0812">Transmembrane</keyword>
<evidence type="ECO:0000256" key="3">
    <source>
        <dbReference type="ARBA" id="ARBA00022448"/>
    </source>
</evidence>
<evidence type="ECO:0000256" key="1">
    <source>
        <dbReference type="ARBA" id="ARBA00004442"/>
    </source>
</evidence>
<reference evidence="8 9" key="1">
    <citation type="submission" date="2018-06" db="EMBL/GenBank/DDBJ databases">
        <title>The draft genome sequence of Crocinitomix sp. SM1701.</title>
        <authorList>
            <person name="Zhang X."/>
        </authorList>
    </citation>
    <scope>NUCLEOTIDE SEQUENCE [LARGE SCALE GENOMIC DNA]</scope>
    <source>
        <strain evidence="8 9">SM1701</strain>
    </source>
</reference>
<organism evidence="8 9">
    <name type="scientific">Putridiphycobacter roseus</name>
    <dbReference type="NCBI Taxonomy" id="2219161"/>
    <lineage>
        <taxon>Bacteria</taxon>
        <taxon>Pseudomonadati</taxon>
        <taxon>Bacteroidota</taxon>
        <taxon>Flavobacteriia</taxon>
        <taxon>Flavobacteriales</taxon>
        <taxon>Crocinitomicaceae</taxon>
        <taxon>Putridiphycobacter</taxon>
    </lineage>
</organism>
<evidence type="ECO:0000256" key="7">
    <source>
        <dbReference type="ARBA" id="ARBA00023237"/>
    </source>
</evidence>
<comment type="similarity">
    <text evidence="2">Belongs to the outer membrane factor (OMF) (TC 1.B.17) family.</text>
</comment>
<dbReference type="InterPro" id="IPR003423">
    <property type="entry name" value="OMP_efflux"/>
</dbReference>
<comment type="caution">
    <text evidence="8">The sequence shown here is derived from an EMBL/GenBank/DDBJ whole genome shotgun (WGS) entry which is preliminary data.</text>
</comment>
<keyword evidence="3" id="KW-0813">Transport</keyword>
<dbReference type="InterPro" id="IPR051906">
    <property type="entry name" value="TolC-like"/>
</dbReference>
<accession>A0A2W1N1L7</accession>
<proteinExistence type="inferred from homology"/>
<dbReference type="PANTHER" id="PTHR30026:SF20">
    <property type="entry name" value="OUTER MEMBRANE PROTEIN TOLC"/>
    <property type="match status" value="1"/>
</dbReference>
<name>A0A2W1N1L7_9FLAO</name>
<evidence type="ECO:0000256" key="6">
    <source>
        <dbReference type="ARBA" id="ARBA00023136"/>
    </source>
</evidence>
<dbReference type="RefSeq" id="WP_111062320.1">
    <property type="nucleotide sequence ID" value="NZ_JBHUCU010000002.1"/>
</dbReference>